<evidence type="ECO:0000313" key="6">
    <source>
        <dbReference type="EMBL" id="KAK1320880.1"/>
    </source>
</evidence>
<keyword evidence="3" id="KW-1133">Transmembrane helix</keyword>
<keyword evidence="4" id="KW-0472">Membrane</keyword>
<evidence type="ECO:0000256" key="4">
    <source>
        <dbReference type="ARBA" id="ARBA00023136"/>
    </source>
</evidence>
<accession>A0AAV9F7J3</accession>
<evidence type="ECO:0000256" key="2">
    <source>
        <dbReference type="ARBA" id="ARBA00022692"/>
    </source>
</evidence>
<keyword evidence="7" id="KW-1185">Reference proteome</keyword>
<evidence type="ECO:0000256" key="1">
    <source>
        <dbReference type="ARBA" id="ARBA00004167"/>
    </source>
</evidence>
<dbReference type="PANTHER" id="PTHR31509">
    <property type="entry name" value="BPS1-LIKE PROTEIN"/>
    <property type="match status" value="1"/>
</dbReference>
<dbReference type="Pfam" id="PF05633">
    <property type="entry name" value="ROH1-like"/>
    <property type="match status" value="1"/>
</dbReference>
<dbReference type="GO" id="GO:0016020">
    <property type="term" value="C:membrane"/>
    <property type="evidence" value="ECO:0007669"/>
    <property type="project" value="UniProtKB-SubCell"/>
</dbReference>
<organism evidence="6 7">
    <name type="scientific">Acorus calamus</name>
    <name type="common">Sweet flag</name>
    <dbReference type="NCBI Taxonomy" id="4465"/>
    <lineage>
        <taxon>Eukaryota</taxon>
        <taxon>Viridiplantae</taxon>
        <taxon>Streptophyta</taxon>
        <taxon>Embryophyta</taxon>
        <taxon>Tracheophyta</taxon>
        <taxon>Spermatophyta</taxon>
        <taxon>Magnoliopsida</taxon>
        <taxon>Liliopsida</taxon>
        <taxon>Acoraceae</taxon>
        <taxon>Acorus</taxon>
    </lineage>
</organism>
<dbReference type="EMBL" id="JAUJYO010000003">
    <property type="protein sequence ID" value="KAK1320880.1"/>
    <property type="molecule type" value="Genomic_DNA"/>
</dbReference>
<evidence type="ECO:0000256" key="3">
    <source>
        <dbReference type="ARBA" id="ARBA00022989"/>
    </source>
</evidence>
<name>A0AAV9F7J3_ACOCL</name>
<comment type="similarity">
    <text evidence="5">Belongs to the ROH1 family.</text>
</comment>
<comment type="subcellular location">
    <subcellularLocation>
        <location evidence="1">Membrane</location>
        <topology evidence="1">Single-pass membrane protein</topology>
    </subcellularLocation>
</comment>
<dbReference type="InterPro" id="IPR008511">
    <property type="entry name" value="ROH1-like"/>
</dbReference>
<sequence length="315" mass="33430">MTFTEVATPFFPIFSSKRSPPSPKKIALLADAFERNLLRHIENLISAARGGDPPPSTPIGISCLSNAVDVLSAIHADAGVLFSDSSVSGTESTLASYLDESVKLLDFCNSVSAEIESLSRRRLLIRFAVHLLSSSSAAGEEKLRRARDSISDWEKENYTPSAPVELLPAPRDKISGHGAIYAVGAVSAIVSGALSAALNGGSSEGCGGVSVSGEFPWAGALHRLESAMSGEKERSIGEVVHVDIAVRALADVLDKGRETETEGLSNAVKEVERATDELSNGLERLTNAVNGLFRAVLGSRNLALQKFRLCPRKCK</sequence>
<evidence type="ECO:0000256" key="5">
    <source>
        <dbReference type="ARBA" id="ARBA00035114"/>
    </source>
</evidence>
<protein>
    <submittedName>
        <fullName evidence="6">Uncharacterized protein</fullName>
    </submittedName>
</protein>
<reference evidence="6" key="1">
    <citation type="journal article" date="2023" name="Nat. Commun.">
        <title>Diploid and tetraploid genomes of Acorus and the evolution of monocots.</title>
        <authorList>
            <person name="Ma L."/>
            <person name="Liu K.W."/>
            <person name="Li Z."/>
            <person name="Hsiao Y.Y."/>
            <person name="Qi Y."/>
            <person name="Fu T."/>
            <person name="Tang G.D."/>
            <person name="Zhang D."/>
            <person name="Sun W.H."/>
            <person name="Liu D.K."/>
            <person name="Li Y."/>
            <person name="Chen G.Z."/>
            <person name="Liu X.D."/>
            <person name="Liao X.Y."/>
            <person name="Jiang Y.T."/>
            <person name="Yu X."/>
            <person name="Hao Y."/>
            <person name="Huang J."/>
            <person name="Zhao X.W."/>
            <person name="Ke S."/>
            <person name="Chen Y.Y."/>
            <person name="Wu W.L."/>
            <person name="Hsu J.L."/>
            <person name="Lin Y.F."/>
            <person name="Huang M.D."/>
            <person name="Li C.Y."/>
            <person name="Huang L."/>
            <person name="Wang Z.W."/>
            <person name="Zhao X."/>
            <person name="Zhong W.Y."/>
            <person name="Peng D.H."/>
            <person name="Ahmad S."/>
            <person name="Lan S."/>
            <person name="Zhang J.S."/>
            <person name="Tsai W.C."/>
            <person name="Van de Peer Y."/>
            <person name="Liu Z.J."/>
        </authorList>
    </citation>
    <scope>NUCLEOTIDE SEQUENCE</scope>
    <source>
        <strain evidence="6">CP</strain>
    </source>
</reference>
<evidence type="ECO:0000313" key="7">
    <source>
        <dbReference type="Proteomes" id="UP001180020"/>
    </source>
</evidence>
<comment type="caution">
    <text evidence="6">The sequence shown here is derived from an EMBL/GenBank/DDBJ whole genome shotgun (WGS) entry which is preliminary data.</text>
</comment>
<dbReference type="AlphaFoldDB" id="A0AAV9F7J3"/>
<gene>
    <name evidence="6" type="ORF">QJS10_CPA03g02562</name>
</gene>
<proteinExistence type="inferred from homology"/>
<reference evidence="6" key="2">
    <citation type="submission" date="2023-06" db="EMBL/GenBank/DDBJ databases">
        <authorList>
            <person name="Ma L."/>
            <person name="Liu K.-W."/>
            <person name="Li Z."/>
            <person name="Hsiao Y.-Y."/>
            <person name="Qi Y."/>
            <person name="Fu T."/>
            <person name="Tang G."/>
            <person name="Zhang D."/>
            <person name="Sun W.-H."/>
            <person name="Liu D.-K."/>
            <person name="Li Y."/>
            <person name="Chen G.-Z."/>
            <person name="Liu X.-D."/>
            <person name="Liao X.-Y."/>
            <person name="Jiang Y.-T."/>
            <person name="Yu X."/>
            <person name="Hao Y."/>
            <person name="Huang J."/>
            <person name="Zhao X.-W."/>
            <person name="Ke S."/>
            <person name="Chen Y.-Y."/>
            <person name="Wu W.-L."/>
            <person name="Hsu J.-L."/>
            <person name="Lin Y.-F."/>
            <person name="Huang M.-D."/>
            <person name="Li C.-Y."/>
            <person name="Huang L."/>
            <person name="Wang Z.-W."/>
            <person name="Zhao X."/>
            <person name="Zhong W.-Y."/>
            <person name="Peng D.-H."/>
            <person name="Ahmad S."/>
            <person name="Lan S."/>
            <person name="Zhang J.-S."/>
            <person name="Tsai W.-C."/>
            <person name="Van De Peer Y."/>
            <person name="Liu Z.-J."/>
        </authorList>
    </citation>
    <scope>NUCLEOTIDE SEQUENCE</scope>
    <source>
        <strain evidence="6">CP</strain>
        <tissue evidence="6">Leaves</tissue>
    </source>
</reference>
<dbReference type="Proteomes" id="UP001180020">
    <property type="component" value="Unassembled WGS sequence"/>
</dbReference>
<keyword evidence="2" id="KW-0812">Transmembrane</keyword>